<reference evidence="2 3" key="1">
    <citation type="submission" date="2024-02" db="EMBL/GenBank/DDBJ databases">
        <title>Draft genome sequence of Collimonas sp. strain H4R21, an effective mineral-weathering bacterial strain isolated from the beech rhizosphere.</title>
        <authorList>
            <person name="Morin E."/>
            <person name="Uroz S."/>
            <person name="Leveau J.H.J."/>
            <person name="Kumar R."/>
            <person name="Rey M.W."/>
            <person name="Pham J."/>
        </authorList>
    </citation>
    <scope>NUCLEOTIDE SEQUENCE [LARGE SCALE GENOMIC DNA]</scope>
    <source>
        <strain evidence="2 3">H4R21</strain>
    </source>
</reference>
<gene>
    <name evidence="2" type="ORF">V8G57_24955</name>
</gene>
<comment type="caution">
    <text evidence="2">The sequence shown here is derived from an EMBL/GenBank/DDBJ whole genome shotgun (WGS) entry which is preliminary data.</text>
</comment>
<dbReference type="Proteomes" id="UP001495910">
    <property type="component" value="Unassembled WGS sequence"/>
</dbReference>
<dbReference type="InterPro" id="IPR007684">
    <property type="entry name" value="Znf_Ogr/Delta"/>
</dbReference>
<dbReference type="RefSeq" id="WP_342831675.1">
    <property type="nucleotide sequence ID" value="NZ_JBANDC010000028.1"/>
</dbReference>
<name>A0ABU9Q369_9BURK</name>
<evidence type="ECO:0000313" key="3">
    <source>
        <dbReference type="Proteomes" id="UP001495910"/>
    </source>
</evidence>
<dbReference type="Pfam" id="PF04606">
    <property type="entry name" value="Ogr_Delta"/>
    <property type="match status" value="1"/>
</dbReference>
<feature type="domain" description="Zinc finger Ogr/Delta-type" evidence="1">
    <location>
        <begin position="16"/>
        <end position="61"/>
    </location>
</feature>
<accession>A0ABU9Q369</accession>
<dbReference type="EMBL" id="JBANDC010000028">
    <property type="protein sequence ID" value="MEM4990662.1"/>
    <property type="molecule type" value="Genomic_DNA"/>
</dbReference>
<protein>
    <submittedName>
        <fullName evidence="2">Ogr/Delta-like zinc finger family protein</fullName>
    </submittedName>
</protein>
<proteinExistence type="predicted"/>
<evidence type="ECO:0000259" key="1">
    <source>
        <dbReference type="Pfam" id="PF04606"/>
    </source>
</evidence>
<organism evidence="2 3">
    <name type="scientific">Collimonas rhizosphaerae</name>
    <dbReference type="NCBI Taxonomy" id="3126357"/>
    <lineage>
        <taxon>Bacteria</taxon>
        <taxon>Pseudomonadati</taxon>
        <taxon>Pseudomonadota</taxon>
        <taxon>Betaproteobacteria</taxon>
        <taxon>Burkholderiales</taxon>
        <taxon>Oxalobacteraceae</taxon>
        <taxon>Collimonas</taxon>
    </lineage>
</organism>
<keyword evidence="3" id="KW-1185">Reference proteome</keyword>
<evidence type="ECO:0000313" key="2">
    <source>
        <dbReference type="EMBL" id="MEM4990662.1"/>
    </source>
</evidence>
<sequence>MSGKEIVEMRNIGMCCPFCSTSPRAVKSRVLSSLMKEITYQCQNPYCGYSFVARLEIARTLSVSSIVKPEIKVPLSQHINWSAINQLTLNLTPA</sequence>